<accession>A0AAD6QD31</accession>
<sequence length="113" mass="13063">MMGTWVADQMMEEAESLHGSSESFEKRYLWKIMRKTQSTFEADDSWSNVDGSGQGSSFYHSPFDIAQEMMEPMEQEHSWDEPPMIKRDHEAVDASNGSSQASLYAQQWRYPNV</sequence>
<name>A0AAD6QD31_9ROSI</name>
<dbReference type="Proteomes" id="UP001164929">
    <property type="component" value="Chromosome 8"/>
</dbReference>
<keyword evidence="3" id="KW-1185">Reference proteome</keyword>
<feature type="region of interest" description="Disordered" evidence="1">
    <location>
        <begin position="41"/>
        <end position="60"/>
    </location>
</feature>
<evidence type="ECO:0000313" key="3">
    <source>
        <dbReference type="Proteomes" id="UP001164929"/>
    </source>
</evidence>
<reference evidence="2" key="1">
    <citation type="journal article" date="2023" name="Mol. Ecol. Resour.">
        <title>Chromosome-level genome assembly of a triploid poplar Populus alba 'Berolinensis'.</title>
        <authorList>
            <person name="Chen S."/>
            <person name="Yu Y."/>
            <person name="Wang X."/>
            <person name="Wang S."/>
            <person name="Zhang T."/>
            <person name="Zhou Y."/>
            <person name="He R."/>
            <person name="Meng N."/>
            <person name="Wang Y."/>
            <person name="Liu W."/>
            <person name="Liu Z."/>
            <person name="Liu J."/>
            <person name="Guo Q."/>
            <person name="Huang H."/>
            <person name="Sederoff R.R."/>
            <person name="Wang G."/>
            <person name="Qu G."/>
            <person name="Chen S."/>
        </authorList>
    </citation>
    <scope>NUCLEOTIDE SEQUENCE</scope>
    <source>
        <strain evidence="2">SC-2020</strain>
    </source>
</reference>
<evidence type="ECO:0000313" key="2">
    <source>
        <dbReference type="EMBL" id="KAJ6986420.1"/>
    </source>
</evidence>
<gene>
    <name evidence="2" type="ORF">NC653_019806</name>
</gene>
<dbReference type="AlphaFoldDB" id="A0AAD6QD31"/>
<organism evidence="2 3">
    <name type="scientific">Populus alba x Populus x berolinensis</name>
    <dbReference type="NCBI Taxonomy" id="444605"/>
    <lineage>
        <taxon>Eukaryota</taxon>
        <taxon>Viridiplantae</taxon>
        <taxon>Streptophyta</taxon>
        <taxon>Embryophyta</taxon>
        <taxon>Tracheophyta</taxon>
        <taxon>Spermatophyta</taxon>
        <taxon>Magnoliopsida</taxon>
        <taxon>eudicotyledons</taxon>
        <taxon>Gunneridae</taxon>
        <taxon>Pentapetalae</taxon>
        <taxon>rosids</taxon>
        <taxon>fabids</taxon>
        <taxon>Malpighiales</taxon>
        <taxon>Salicaceae</taxon>
        <taxon>Saliceae</taxon>
        <taxon>Populus</taxon>
    </lineage>
</organism>
<dbReference type="EMBL" id="JAQIZT010000008">
    <property type="protein sequence ID" value="KAJ6986420.1"/>
    <property type="molecule type" value="Genomic_DNA"/>
</dbReference>
<feature type="compositionally biased region" description="Polar residues" evidence="1">
    <location>
        <begin position="41"/>
        <end position="59"/>
    </location>
</feature>
<comment type="caution">
    <text evidence="2">The sequence shown here is derived from an EMBL/GenBank/DDBJ whole genome shotgun (WGS) entry which is preliminary data.</text>
</comment>
<protein>
    <submittedName>
        <fullName evidence="2">Uncharacterized protein</fullName>
    </submittedName>
</protein>
<proteinExistence type="predicted"/>
<evidence type="ECO:0000256" key="1">
    <source>
        <dbReference type="SAM" id="MobiDB-lite"/>
    </source>
</evidence>